<dbReference type="Pfam" id="PF00326">
    <property type="entry name" value="Peptidase_S9"/>
    <property type="match status" value="1"/>
</dbReference>
<organism evidence="3 4">
    <name type="scientific">Bacillus swezeyi</name>
    <dbReference type="NCBI Taxonomy" id="1925020"/>
    <lineage>
        <taxon>Bacteria</taxon>
        <taxon>Bacillati</taxon>
        <taxon>Bacillota</taxon>
        <taxon>Bacilli</taxon>
        <taxon>Bacillales</taxon>
        <taxon>Bacillaceae</taxon>
        <taxon>Bacillus</taxon>
    </lineage>
</organism>
<dbReference type="OrthoDB" id="31158at2"/>
<proteinExistence type="predicted"/>
<evidence type="ECO:0000259" key="2">
    <source>
        <dbReference type="Pfam" id="PF00326"/>
    </source>
</evidence>
<comment type="caution">
    <text evidence="3">The sequence shown here is derived from an EMBL/GenBank/DDBJ whole genome shotgun (WGS) entry which is preliminary data.</text>
</comment>
<dbReference type="InterPro" id="IPR050261">
    <property type="entry name" value="FrsA_esterase"/>
</dbReference>
<dbReference type="GO" id="GO:0052689">
    <property type="term" value="F:carboxylic ester hydrolase activity"/>
    <property type="evidence" value="ECO:0007669"/>
    <property type="project" value="UniProtKB-ARBA"/>
</dbReference>
<dbReference type="PANTHER" id="PTHR22946">
    <property type="entry name" value="DIENELACTONE HYDROLASE DOMAIN-CONTAINING PROTEIN-RELATED"/>
    <property type="match status" value="1"/>
</dbReference>
<dbReference type="AlphaFoldDB" id="A0A1R1S0M1"/>
<dbReference type="RefSeq" id="WP_076760319.1">
    <property type="nucleotide sequence ID" value="NZ_JARMMK010000001.1"/>
</dbReference>
<dbReference type="PANTHER" id="PTHR22946:SF9">
    <property type="entry name" value="POLYKETIDE TRANSFERASE AF380"/>
    <property type="match status" value="1"/>
</dbReference>
<dbReference type="EMBL" id="MTJL01000036">
    <property type="protein sequence ID" value="OMI01446.1"/>
    <property type="molecule type" value="Genomic_DNA"/>
</dbReference>
<feature type="domain" description="Peptidase S9 prolyl oligopeptidase catalytic" evidence="2">
    <location>
        <begin position="87"/>
        <end position="255"/>
    </location>
</feature>
<gene>
    <name evidence="3" type="ORF">BW143_17280</name>
</gene>
<accession>A0A1R1S0M1</accession>
<keyword evidence="1" id="KW-0378">Hydrolase</keyword>
<dbReference type="GO" id="GO:0006508">
    <property type="term" value="P:proteolysis"/>
    <property type="evidence" value="ECO:0007669"/>
    <property type="project" value="InterPro"/>
</dbReference>
<dbReference type="GO" id="GO:0008236">
    <property type="term" value="F:serine-type peptidase activity"/>
    <property type="evidence" value="ECO:0007669"/>
    <property type="project" value="InterPro"/>
</dbReference>
<evidence type="ECO:0000313" key="3">
    <source>
        <dbReference type="EMBL" id="OMI01446.1"/>
    </source>
</evidence>
<dbReference type="Gene3D" id="3.40.50.1820">
    <property type="entry name" value="alpha/beta hydrolase"/>
    <property type="match status" value="1"/>
</dbReference>
<keyword evidence="4" id="KW-1185">Reference proteome</keyword>
<name>A0A1R1S0M1_9BACI</name>
<dbReference type="SUPFAM" id="SSF53474">
    <property type="entry name" value="alpha/beta-Hydrolases"/>
    <property type="match status" value="1"/>
</dbReference>
<dbReference type="Proteomes" id="UP000187367">
    <property type="component" value="Unassembled WGS sequence"/>
</dbReference>
<dbReference type="InterPro" id="IPR001375">
    <property type="entry name" value="Peptidase_S9_cat"/>
</dbReference>
<protein>
    <submittedName>
        <fullName evidence="3">Esterase</fullName>
    </submittedName>
</protein>
<reference evidence="3 4" key="1">
    <citation type="submission" date="2017-01" db="EMBL/GenBank/DDBJ databases">
        <title>Bacillus phylogenomics.</title>
        <authorList>
            <person name="Dunlap C."/>
        </authorList>
    </citation>
    <scope>NUCLEOTIDE SEQUENCE [LARGE SCALE GENOMIC DNA]</scope>
    <source>
        <strain evidence="3 4">NRRL B-41282</strain>
    </source>
</reference>
<sequence length="255" mass="29328">MIIIENQNMSNIPFLHIVKEDQKDKALPLVFFIHGFTSAKEHNLHYAYLLAEKGMRVILPEAAYHGEREGQLAQEDLASRFWGIVVNEIKELDVLKNHFEQENLIENGRIGVAGTSMGGIVTLGALTQYDWITAAVSLMGCPSYVEFFDKQLEFIRKKQIGLPVSKEKIEQQRDELKRFDLALQPEKLKGRPLLFWHGKQDSTVPFAPAHRFYESVIDQYESKPGRLHFIADERAGHKVSREGLLKTVEWFDKHL</sequence>
<accession>A0A1R1QDW0</accession>
<evidence type="ECO:0000256" key="1">
    <source>
        <dbReference type="ARBA" id="ARBA00022801"/>
    </source>
</evidence>
<dbReference type="InterPro" id="IPR029058">
    <property type="entry name" value="AB_hydrolase_fold"/>
</dbReference>
<evidence type="ECO:0000313" key="4">
    <source>
        <dbReference type="Proteomes" id="UP000187367"/>
    </source>
</evidence>